<evidence type="ECO:0000256" key="1">
    <source>
        <dbReference type="ARBA" id="ARBA00022691"/>
    </source>
</evidence>
<name>A0A7W0CGA3_9ACTN</name>
<dbReference type="AlphaFoldDB" id="A0A7W0CGA3"/>
<evidence type="ECO:0000313" key="6">
    <source>
        <dbReference type="EMBL" id="MBA2890420.1"/>
    </source>
</evidence>
<dbReference type="GO" id="GO:0051536">
    <property type="term" value="F:iron-sulfur cluster binding"/>
    <property type="evidence" value="ECO:0007669"/>
    <property type="project" value="UniProtKB-KW"/>
</dbReference>
<dbReference type="CDD" id="cd01335">
    <property type="entry name" value="Radical_SAM"/>
    <property type="match status" value="1"/>
</dbReference>
<protein>
    <submittedName>
        <fullName evidence="6">MoaA/NifB/PqqE/SkfB family radical SAM enzyme</fullName>
    </submittedName>
</protein>
<dbReference type="SFLD" id="SFLDG01067">
    <property type="entry name" value="SPASM/twitch_domain_containing"/>
    <property type="match status" value="1"/>
</dbReference>
<dbReference type="InterPro" id="IPR013785">
    <property type="entry name" value="Aldolase_TIM"/>
</dbReference>
<dbReference type="PANTHER" id="PTHR11228">
    <property type="entry name" value="RADICAL SAM DOMAIN PROTEIN"/>
    <property type="match status" value="1"/>
</dbReference>
<accession>A0A7W0CGA3</accession>
<dbReference type="InterPro" id="IPR007197">
    <property type="entry name" value="rSAM"/>
</dbReference>
<keyword evidence="3" id="KW-0408">Iron</keyword>
<evidence type="ECO:0000256" key="3">
    <source>
        <dbReference type="ARBA" id="ARBA00023004"/>
    </source>
</evidence>
<evidence type="ECO:0000256" key="2">
    <source>
        <dbReference type="ARBA" id="ARBA00022723"/>
    </source>
</evidence>
<dbReference type="Proteomes" id="UP000530928">
    <property type="component" value="Unassembled WGS sequence"/>
</dbReference>
<comment type="caution">
    <text evidence="6">The sequence shown here is derived from an EMBL/GenBank/DDBJ whole genome shotgun (WGS) entry which is preliminary data.</text>
</comment>
<dbReference type="SUPFAM" id="SSF102114">
    <property type="entry name" value="Radical SAM enzymes"/>
    <property type="match status" value="1"/>
</dbReference>
<dbReference type="EMBL" id="JACDUR010000002">
    <property type="protein sequence ID" value="MBA2890420.1"/>
    <property type="molecule type" value="Genomic_DNA"/>
</dbReference>
<dbReference type="InterPro" id="IPR058240">
    <property type="entry name" value="rSAM_sf"/>
</dbReference>
<dbReference type="SFLD" id="SFLDS00029">
    <property type="entry name" value="Radical_SAM"/>
    <property type="match status" value="1"/>
</dbReference>
<dbReference type="Pfam" id="PF13186">
    <property type="entry name" value="SPASM"/>
    <property type="match status" value="1"/>
</dbReference>
<dbReference type="InterPro" id="IPR050377">
    <property type="entry name" value="Radical_SAM_PqqE_MftC-like"/>
</dbReference>
<keyword evidence="7" id="KW-1185">Reference proteome</keyword>
<evidence type="ECO:0000256" key="4">
    <source>
        <dbReference type="ARBA" id="ARBA00023014"/>
    </source>
</evidence>
<dbReference type="GO" id="GO:0003824">
    <property type="term" value="F:catalytic activity"/>
    <property type="evidence" value="ECO:0007669"/>
    <property type="project" value="InterPro"/>
</dbReference>
<evidence type="ECO:0000259" key="5">
    <source>
        <dbReference type="PROSITE" id="PS51918"/>
    </source>
</evidence>
<sequence>MIEPVRRYGYAWMEITSRCQLECVHCYASSGPRGDHGVMTAADWMTTLGQAAVVGVHSVQFIGGEPTIHPELPALLERAASLGLNIEVYSNLLRVPESLWQALVRSRSKLAISFYSTDVVEHRRITGRDGVSATMANLREAVRRGIHVRAGVVKIIPGQRVVEAATQLREAGAAEVVIDRMRLLGRPAPGANDEFQLCGRCGDGRFAVLPDGSLTPCPLARWKRVGNVLRQPLADALTGMPAPAVSEGNACFPANCLPMNDCAPNMRSRE</sequence>
<proteinExistence type="predicted"/>
<evidence type="ECO:0000313" key="7">
    <source>
        <dbReference type="Proteomes" id="UP000530928"/>
    </source>
</evidence>
<keyword evidence="2" id="KW-0479">Metal-binding</keyword>
<dbReference type="PROSITE" id="PS51918">
    <property type="entry name" value="RADICAL_SAM"/>
    <property type="match status" value="1"/>
</dbReference>
<dbReference type="Gene3D" id="3.20.20.70">
    <property type="entry name" value="Aldolase class I"/>
    <property type="match status" value="1"/>
</dbReference>
<gene>
    <name evidence="6" type="ORF">HNR30_001761</name>
</gene>
<organism evidence="6 7">
    <name type="scientific">Nonomuraea soli</name>
    <dbReference type="NCBI Taxonomy" id="1032476"/>
    <lineage>
        <taxon>Bacteria</taxon>
        <taxon>Bacillati</taxon>
        <taxon>Actinomycetota</taxon>
        <taxon>Actinomycetes</taxon>
        <taxon>Streptosporangiales</taxon>
        <taxon>Streptosporangiaceae</taxon>
        <taxon>Nonomuraea</taxon>
    </lineage>
</organism>
<keyword evidence="4" id="KW-0411">Iron-sulfur</keyword>
<dbReference type="RefSeq" id="WP_181609245.1">
    <property type="nucleotide sequence ID" value="NZ_BAABAM010000006.1"/>
</dbReference>
<dbReference type="GO" id="GO:0046872">
    <property type="term" value="F:metal ion binding"/>
    <property type="evidence" value="ECO:0007669"/>
    <property type="project" value="UniProtKB-KW"/>
</dbReference>
<reference evidence="6 7" key="1">
    <citation type="submission" date="2020-07" db="EMBL/GenBank/DDBJ databases">
        <title>Genomic Encyclopedia of Type Strains, Phase IV (KMG-IV): sequencing the most valuable type-strain genomes for metagenomic binning, comparative biology and taxonomic classification.</title>
        <authorList>
            <person name="Goeker M."/>
        </authorList>
    </citation>
    <scope>NUCLEOTIDE SEQUENCE [LARGE SCALE GENOMIC DNA]</scope>
    <source>
        <strain evidence="6 7">DSM 45533</strain>
    </source>
</reference>
<dbReference type="CDD" id="cd21109">
    <property type="entry name" value="SPASM"/>
    <property type="match status" value="1"/>
</dbReference>
<dbReference type="InterPro" id="IPR023885">
    <property type="entry name" value="4Fe4S-binding_SPASM_dom"/>
</dbReference>
<feature type="domain" description="Radical SAM core" evidence="5">
    <location>
        <begin position="5"/>
        <end position="235"/>
    </location>
</feature>
<keyword evidence="1" id="KW-0949">S-adenosyl-L-methionine</keyword>
<dbReference type="PANTHER" id="PTHR11228:SF7">
    <property type="entry name" value="PQQA PEPTIDE CYCLASE"/>
    <property type="match status" value="1"/>
</dbReference>
<dbReference type="Pfam" id="PF04055">
    <property type="entry name" value="Radical_SAM"/>
    <property type="match status" value="1"/>
</dbReference>